<organism evidence="1 2">
    <name type="scientific">Azospirillum cavernae</name>
    <dbReference type="NCBI Taxonomy" id="2320860"/>
    <lineage>
        <taxon>Bacteria</taxon>
        <taxon>Pseudomonadati</taxon>
        <taxon>Pseudomonadota</taxon>
        <taxon>Alphaproteobacteria</taxon>
        <taxon>Rhodospirillales</taxon>
        <taxon>Azospirillaceae</taxon>
        <taxon>Azospirillum</taxon>
    </lineage>
</organism>
<gene>
    <name evidence="1" type="ORF">D3877_02155</name>
</gene>
<proteinExistence type="predicted"/>
<sequence length="118" mass="12993">MAALARRRWIMVGNMESGRRELAGLGDALTMAERGLDGQQSPAALMARLLRVARLYPKAVDETLMWQITDLVAGRDIADSFKLVVIRMGWASILQAEFKAHGLQVAGCPKIHRHARAA</sequence>
<dbReference type="EMBL" id="QYUL01000001">
    <property type="protein sequence ID" value="RJF83487.1"/>
    <property type="molecule type" value="Genomic_DNA"/>
</dbReference>
<name>A0A418W0E4_9PROT</name>
<evidence type="ECO:0000313" key="1">
    <source>
        <dbReference type="EMBL" id="RJF83487.1"/>
    </source>
</evidence>
<dbReference type="Proteomes" id="UP000283458">
    <property type="component" value="Unassembled WGS sequence"/>
</dbReference>
<comment type="caution">
    <text evidence="1">The sequence shown here is derived from an EMBL/GenBank/DDBJ whole genome shotgun (WGS) entry which is preliminary data.</text>
</comment>
<evidence type="ECO:0000313" key="2">
    <source>
        <dbReference type="Proteomes" id="UP000283458"/>
    </source>
</evidence>
<protein>
    <submittedName>
        <fullName evidence="1">Uncharacterized protein</fullName>
    </submittedName>
</protein>
<accession>A0A418W0E4</accession>
<dbReference type="OrthoDB" id="7306445at2"/>
<reference evidence="1 2" key="1">
    <citation type="submission" date="2018-09" db="EMBL/GenBank/DDBJ databases">
        <authorList>
            <person name="Zhu H."/>
        </authorList>
    </citation>
    <scope>NUCLEOTIDE SEQUENCE [LARGE SCALE GENOMIC DNA]</scope>
    <source>
        <strain evidence="1 2">K2W22B-5</strain>
    </source>
</reference>
<dbReference type="AlphaFoldDB" id="A0A418W0E4"/>
<keyword evidence="2" id="KW-1185">Reference proteome</keyword>